<sequence length="568" mass="60247">MRSRWRMPLATLAVGVVSGVVGIVLVLVLHLVQHTAFGYTENDFLYGVLHASPLRRVLAPTLGGVLVGLGWWWQRRRWSTDDVSVTRALRDTEHRMPIRPTVVDALLQVVAVGVGASLGREGAPRQAAAAVAGWLGERLRLTTCQRRTLLACGAGAGLAAVYNVPLAGAVFTLETLLVSLALRDVAAAVVTSAVATLVTWPVLGNHPTYQVGPIGFSWSVLVWAVPMGVAAGALGVGFERLMTLARTHRATGRATLVATPLAFATVGAAAVAFPQLPGNGKGPAELAFVGGLGLLLAAVLVLLKPLATAVCLAGGAIGGLLTPALATGALAGLVGGRLWQQLWPGVPLGAFAIVGAAAVLAATQRAPLTALVITWELVRTGYALLPALVVAVALALAVAHWLGRTRRSRMERVRPSLYEHAGGKQAFLRLSRAMNVRCLADPELRHAFLRTGHPQHDERLAAYWAEVLGGPPAYTGEHGGDQTTLVRMHAGEHEPDEWRQRFVDCFVAALDDAELPDDPDFRAAMRAYMEWAVTGVNAYPESKDDVPEDLAMPRWGWDGLVSPPASLR</sequence>
<reference evidence="14 15" key="1">
    <citation type="submission" date="2018-10" db="EMBL/GenBank/DDBJ databases">
        <title>Marmoricola sp. 4Q3S-7 whole genome shotgun sequence.</title>
        <authorList>
            <person name="Li F."/>
        </authorList>
    </citation>
    <scope>NUCLEOTIDE SEQUENCE [LARGE SCALE GENOMIC DNA]</scope>
    <source>
        <strain evidence="14 15">4Q3S-7</strain>
    </source>
</reference>
<feature type="transmembrane region" description="Helical" evidence="13">
    <location>
        <begin position="312"/>
        <end position="335"/>
    </location>
</feature>
<evidence type="ECO:0000256" key="4">
    <source>
        <dbReference type="ARBA" id="ARBA00022692"/>
    </source>
</evidence>
<dbReference type="InterPro" id="IPR050368">
    <property type="entry name" value="ClC-type_chloride_channel"/>
</dbReference>
<comment type="caution">
    <text evidence="14">The sequence shown here is derived from an EMBL/GenBank/DDBJ whole genome shotgun (WGS) entry which is preliminary data.</text>
</comment>
<keyword evidence="10" id="KW-0869">Chloride channel</keyword>
<evidence type="ECO:0000256" key="2">
    <source>
        <dbReference type="ARBA" id="ARBA00022448"/>
    </source>
</evidence>
<evidence type="ECO:0000256" key="1">
    <source>
        <dbReference type="ARBA" id="ARBA00004141"/>
    </source>
</evidence>
<dbReference type="InterPro" id="IPR014743">
    <property type="entry name" value="Cl-channel_core"/>
</dbReference>
<keyword evidence="4 13" id="KW-0812">Transmembrane</keyword>
<keyword evidence="9 13" id="KW-0472">Membrane</keyword>
<evidence type="ECO:0000256" key="6">
    <source>
        <dbReference type="ARBA" id="ARBA00022989"/>
    </source>
</evidence>
<feature type="transmembrane region" description="Helical" evidence="13">
    <location>
        <begin position="185"/>
        <end position="203"/>
    </location>
</feature>
<dbReference type="EMBL" id="RDBE01000010">
    <property type="protein sequence ID" value="RLV47835.1"/>
    <property type="molecule type" value="Genomic_DNA"/>
</dbReference>
<proteinExistence type="predicted"/>
<dbReference type="Gene3D" id="1.10.490.10">
    <property type="entry name" value="Globins"/>
    <property type="match status" value="1"/>
</dbReference>
<feature type="transmembrane region" description="Helical" evidence="13">
    <location>
        <begin position="254"/>
        <end position="274"/>
    </location>
</feature>
<feature type="transmembrane region" description="Helical" evidence="13">
    <location>
        <begin position="382"/>
        <end position="402"/>
    </location>
</feature>
<keyword evidence="2" id="KW-0813">Transport</keyword>
<keyword evidence="6 13" id="KW-1133">Transmembrane helix</keyword>
<evidence type="ECO:0000256" key="13">
    <source>
        <dbReference type="SAM" id="Phobius"/>
    </source>
</evidence>
<evidence type="ECO:0000256" key="3">
    <source>
        <dbReference type="ARBA" id="ARBA00022617"/>
    </source>
</evidence>
<evidence type="ECO:0000256" key="12">
    <source>
        <dbReference type="ARBA" id="ARBA00023303"/>
    </source>
</evidence>
<keyword evidence="15" id="KW-1185">Reference proteome</keyword>
<dbReference type="InterPro" id="IPR009050">
    <property type="entry name" value="Globin-like_sf"/>
</dbReference>
<keyword evidence="11" id="KW-0868">Chloride</keyword>
<keyword evidence="12" id="KW-0407">Ion channel</keyword>
<protein>
    <submittedName>
        <fullName evidence="14">Chloride channel protein</fullName>
    </submittedName>
</protein>
<dbReference type="Pfam" id="PF00654">
    <property type="entry name" value="Voltage_CLC"/>
    <property type="match status" value="1"/>
</dbReference>
<dbReference type="CDD" id="cd14775">
    <property type="entry name" value="TrHb2_O-like"/>
    <property type="match status" value="1"/>
</dbReference>
<dbReference type="SUPFAM" id="SSF46458">
    <property type="entry name" value="Globin-like"/>
    <property type="match status" value="1"/>
</dbReference>
<feature type="transmembrane region" description="Helical" evidence="13">
    <location>
        <begin position="286"/>
        <end position="306"/>
    </location>
</feature>
<dbReference type="InterPro" id="IPR001486">
    <property type="entry name" value="Hemoglobin_trunc"/>
</dbReference>
<gene>
    <name evidence="14" type="ORF">D9V37_17080</name>
</gene>
<comment type="subcellular location">
    <subcellularLocation>
        <location evidence="1">Membrane</location>
        <topology evidence="1">Multi-pass membrane protein</topology>
    </subcellularLocation>
</comment>
<dbReference type="InterPro" id="IPR012292">
    <property type="entry name" value="Globin/Proto"/>
</dbReference>
<keyword evidence="3" id="KW-0349">Heme</keyword>
<dbReference type="SUPFAM" id="SSF81340">
    <property type="entry name" value="Clc chloride channel"/>
    <property type="match status" value="1"/>
</dbReference>
<dbReference type="Pfam" id="PF01152">
    <property type="entry name" value="Bac_globin"/>
    <property type="match status" value="1"/>
</dbReference>
<dbReference type="Proteomes" id="UP000281708">
    <property type="component" value="Unassembled WGS sequence"/>
</dbReference>
<keyword evidence="8" id="KW-0406">Ion transport</keyword>
<dbReference type="GO" id="GO:0019825">
    <property type="term" value="F:oxygen binding"/>
    <property type="evidence" value="ECO:0007669"/>
    <property type="project" value="InterPro"/>
</dbReference>
<dbReference type="GO" id="GO:0046872">
    <property type="term" value="F:metal ion binding"/>
    <property type="evidence" value="ECO:0007669"/>
    <property type="project" value="UniProtKB-KW"/>
</dbReference>
<evidence type="ECO:0000256" key="9">
    <source>
        <dbReference type="ARBA" id="ARBA00023136"/>
    </source>
</evidence>
<keyword evidence="7" id="KW-0408">Iron</keyword>
<name>A0A3L8NXC2_9ACTN</name>
<feature type="transmembrane region" description="Helical" evidence="13">
    <location>
        <begin position="342"/>
        <end position="362"/>
    </location>
</feature>
<evidence type="ECO:0000313" key="15">
    <source>
        <dbReference type="Proteomes" id="UP000281708"/>
    </source>
</evidence>
<keyword evidence="5" id="KW-0479">Metal-binding</keyword>
<feature type="transmembrane region" description="Helical" evidence="13">
    <location>
        <begin position="53"/>
        <end position="73"/>
    </location>
</feature>
<dbReference type="Gene3D" id="1.10.3080.10">
    <property type="entry name" value="Clc chloride channel"/>
    <property type="match status" value="1"/>
</dbReference>
<dbReference type="PANTHER" id="PTHR43427:SF6">
    <property type="entry name" value="CHLORIDE CHANNEL PROTEIN CLC-E"/>
    <property type="match status" value="1"/>
</dbReference>
<evidence type="ECO:0000256" key="5">
    <source>
        <dbReference type="ARBA" id="ARBA00022723"/>
    </source>
</evidence>
<dbReference type="AlphaFoldDB" id="A0A3L8NXC2"/>
<feature type="transmembrane region" description="Helical" evidence="13">
    <location>
        <begin position="215"/>
        <end position="234"/>
    </location>
</feature>
<dbReference type="GO" id="GO:0020037">
    <property type="term" value="F:heme binding"/>
    <property type="evidence" value="ECO:0007669"/>
    <property type="project" value="InterPro"/>
</dbReference>
<feature type="transmembrane region" description="Helical" evidence="13">
    <location>
        <begin position="12"/>
        <end position="33"/>
    </location>
</feature>
<evidence type="ECO:0000256" key="11">
    <source>
        <dbReference type="ARBA" id="ARBA00023214"/>
    </source>
</evidence>
<evidence type="ECO:0000256" key="8">
    <source>
        <dbReference type="ARBA" id="ARBA00023065"/>
    </source>
</evidence>
<dbReference type="OrthoDB" id="9798157at2"/>
<evidence type="ECO:0000256" key="10">
    <source>
        <dbReference type="ARBA" id="ARBA00023173"/>
    </source>
</evidence>
<dbReference type="InterPro" id="IPR001807">
    <property type="entry name" value="ClC"/>
</dbReference>
<evidence type="ECO:0000313" key="14">
    <source>
        <dbReference type="EMBL" id="RLV47835.1"/>
    </source>
</evidence>
<dbReference type="GO" id="GO:0005254">
    <property type="term" value="F:chloride channel activity"/>
    <property type="evidence" value="ECO:0007669"/>
    <property type="project" value="UniProtKB-KW"/>
</dbReference>
<dbReference type="PRINTS" id="PR00762">
    <property type="entry name" value="CLCHANNEL"/>
</dbReference>
<feature type="transmembrane region" description="Helical" evidence="13">
    <location>
        <begin position="148"/>
        <end position="173"/>
    </location>
</feature>
<evidence type="ECO:0000256" key="7">
    <source>
        <dbReference type="ARBA" id="ARBA00023004"/>
    </source>
</evidence>
<accession>A0A3L8NXC2</accession>
<organism evidence="14 15">
    <name type="scientific">Nocardioides mangrovicus</name>
    <dbReference type="NCBI Taxonomy" id="2478913"/>
    <lineage>
        <taxon>Bacteria</taxon>
        <taxon>Bacillati</taxon>
        <taxon>Actinomycetota</taxon>
        <taxon>Actinomycetes</taxon>
        <taxon>Propionibacteriales</taxon>
        <taxon>Nocardioidaceae</taxon>
        <taxon>Nocardioides</taxon>
    </lineage>
</organism>
<dbReference type="GO" id="GO:0034707">
    <property type="term" value="C:chloride channel complex"/>
    <property type="evidence" value="ECO:0007669"/>
    <property type="project" value="UniProtKB-KW"/>
</dbReference>
<dbReference type="PANTHER" id="PTHR43427">
    <property type="entry name" value="CHLORIDE CHANNEL PROTEIN CLC-E"/>
    <property type="match status" value="1"/>
</dbReference>